<comment type="caution">
    <text evidence="2">The sequence shown here is derived from an EMBL/GenBank/DDBJ whole genome shotgun (WGS) entry which is preliminary data.</text>
</comment>
<proteinExistence type="predicted"/>
<dbReference type="Proteomes" id="UP000649617">
    <property type="component" value="Unassembled WGS sequence"/>
</dbReference>
<reference evidence="2" key="1">
    <citation type="submission" date="2021-02" db="EMBL/GenBank/DDBJ databases">
        <authorList>
            <person name="Dougan E. K."/>
            <person name="Rhodes N."/>
            <person name="Thang M."/>
            <person name="Chan C."/>
        </authorList>
    </citation>
    <scope>NUCLEOTIDE SEQUENCE</scope>
</reference>
<feature type="signal peptide" evidence="1">
    <location>
        <begin position="1"/>
        <end position="24"/>
    </location>
</feature>
<sequence length="125" mass="13976">MVRRSRRLWLGVLAAAMSLKYGMCDETASKAMVFRPWRPRASTDSPDSTTLPAVITLLVGGFLGMGAFQENPAVPQLFESVKDETWTGSRGRLARLAPRRSISLDAGRRFRDAPLRSRSRCRPRP</sequence>
<accession>A0A812PB88</accession>
<keyword evidence="1" id="KW-0732">Signal</keyword>
<protein>
    <submittedName>
        <fullName evidence="2">Uncharacterized protein</fullName>
    </submittedName>
</protein>
<evidence type="ECO:0000313" key="3">
    <source>
        <dbReference type="Proteomes" id="UP000649617"/>
    </source>
</evidence>
<name>A0A812PB88_SYMPI</name>
<dbReference type="EMBL" id="CAJNIZ010013359">
    <property type="protein sequence ID" value="CAE7347590.1"/>
    <property type="molecule type" value="Genomic_DNA"/>
</dbReference>
<evidence type="ECO:0000313" key="2">
    <source>
        <dbReference type="EMBL" id="CAE7347590.1"/>
    </source>
</evidence>
<dbReference type="OrthoDB" id="414256at2759"/>
<organism evidence="2 3">
    <name type="scientific">Symbiodinium pilosum</name>
    <name type="common">Dinoflagellate</name>
    <dbReference type="NCBI Taxonomy" id="2952"/>
    <lineage>
        <taxon>Eukaryota</taxon>
        <taxon>Sar</taxon>
        <taxon>Alveolata</taxon>
        <taxon>Dinophyceae</taxon>
        <taxon>Suessiales</taxon>
        <taxon>Symbiodiniaceae</taxon>
        <taxon>Symbiodinium</taxon>
    </lineage>
</organism>
<feature type="chain" id="PRO_5032614589" evidence="1">
    <location>
        <begin position="25"/>
        <end position="125"/>
    </location>
</feature>
<gene>
    <name evidence="2" type="ORF">SPIL2461_LOCUS8246</name>
</gene>
<evidence type="ECO:0000256" key="1">
    <source>
        <dbReference type="SAM" id="SignalP"/>
    </source>
</evidence>
<dbReference type="AlphaFoldDB" id="A0A812PB88"/>
<keyword evidence="3" id="KW-1185">Reference proteome</keyword>